<dbReference type="Proteomes" id="UP000826212">
    <property type="component" value="Chromosome"/>
</dbReference>
<keyword evidence="1" id="KW-0808">Transferase</keyword>
<organism evidence="1 2">
    <name type="scientific">Halosquirtibacter laminarini</name>
    <dbReference type="NCBI Taxonomy" id="3374600"/>
    <lineage>
        <taxon>Bacteria</taxon>
        <taxon>Pseudomonadati</taxon>
        <taxon>Bacteroidota</taxon>
        <taxon>Bacteroidia</taxon>
        <taxon>Marinilabiliales</taxon>
        <taxon>Prolixibacteraceae</taxon>
        <taxon>Halosquirtibacter</taxon>
    </lineage>
</organism>
<proteinExistence type="predicted"/>
<gene>
    <name evidence="1" type="ORF">K4L44_01640</name>
</gene>
<protein>
    <submittedName>
        <fullName evidence="1">Galactokinase</fullName>
        <ecNumber evidence="1">2.7.1.6</ecNumber>
    </submittedName>
</protein>
<dbReference type="EC" id="2.7.1.6" evidence="1"/>
<accession>A0AC61NP63</accession>
<dbReference type="EMBL" id="CP081303">
    <property type="protein sequence ID" value="QZE14599.1"/>
    <property type="molecule type" value="Genomic_DNA"/>
</dbReference>
<evidence type="ECO:0000313" key="1">
    <source>
        <dbReference type="EMBL" id="QZE14599.1"/>
    </source>
</evidence>
<sequence>MNIQDLKSKFIEKYGEGDVDVFFSPGRVNLIGEHTDYNGGFVFPCALTFGTYCLVRRVERTSFRFASLNLPFETELSMDELTAPLDDKWVNYPLGVLAQFVKKGIAFDGGADLMFYGNVPNGAGLSSSAALEVVTAVAINDAYNTGLDRVELVKMSQKAEHEFAGVHCGIMDQFASGMGAKDHAIFLNCDTLEFDLVPVKLEGAKIVISNTNSPHKLDSGKYNERVAECAAAVKAISKVKPIKNLGELDMTSFNEVAGSIDDEVVRRRAHHVVSEIQRTSDAVAELKRGNIDVFGTLMNASHDSLRDDYEVTGVQLDTMVEEARKIDGVIGSRMTGGGFGGCTVSIVKDDAVDTFISEVGKNYEARTGLKPEFYVAEIGEGGCKLS</sequence>
<evidence type="ECO:0000313" key="2">
    <source>
        <dbReference type="Proteomes" id="UP000826212"/>
    </source>
</evidence>
<keyword evidence="2" id="KW-1185">Reference proteome</keyword>
<name>A0AC61NP63_9BACT</name>
<reference evidence="1" key="1">
    <citation type="submission" date="2021-08" db="EMBL/GenBank/DDBJ databases">
        <title>Novel anaerobic bacterium isolated from sea squirt in East Sea, Republic of Korea.</title>
        <authorList>
            <person name="Nguyen T.H."/>
            <person name="Li Z."/>
            <person name="Lee Y.-J."/>
            <person name="Ko J."/>
            <person name="Kim S.-G."/>
        </authorList>
    </citation>
    <scope>NUCLEOTIDE SEQUENCE</scope>
    <source>
        <strain evidence="1">KCTC 25031</strain>
    </source>
</reference>